<dbReference type="HOGENOM" id="CLU_024648_3_1_2"/>
<evidence type="ECO:0000259" key="1">
    <source>
        <dbReference type="Pfam" id="PF01494"/>
    </source>
</evidence>
<dbReference type="InterPro" id="IPR002938">
    <property type="entry name" value="FAD-bd"/>
</dbReference>
<evidence type="ECO:0000313" key="2">
    <source>
        <dbReference type="EMBL" id="ACS90069.1"/>
    </source>
</evidence>
<sequence length="375" mass="42681">MVKLMRYDVAIIGGGPVGNYLANLLASEFKVVVLEAKNSFGGKACTGIMGAENYEKLNLPKEAIINKLRGAVFYSRIQSFEIERPTPQAYVVDRKLLERKLAENAIRHGAEYYMGARFLGFKNRKAIVQRFNEKFEIEADFYVGADGLNSKVAQEIGARTDAEFLSGYEVEVVGDFNRTDFVEIWVNKEINNEFFMWLAPINNFNARLGTFGTYDRLFRFLKLKLLKETNIVEIKAGNVGLGFRKPWVKGNIALVGDAALQIKPLTAGGIVYGMLCSHALRYSIRRGNLKMYEDLCKDIKKQISFGLRIRRLFKALNQDQIEKFFEIFSSDEAKNVIETYADFDDHKKTISAIVKNPKLLARGLRVFPMLLRYLV</sequence>
<dbReference type="Pfam" id="PF01494">
    <property type="entry name" value="FAD_binding_3"/>
    <property type="match status" value="1"/>
</dbReference>
<proteinExistence type="predicted"/>
<dbReference type="AlphaFoldDB" id="C6A374"/>
<dbReference type="GO" id="GO:0071949">
    <property type="term" value="F:FAD binding"/>
    <property type="evidence" value="ECO:0007669"/>
    <property type="project" value="InterPro"/>
</dbReference>
<gene>
    <name evidence="2" type="ordered locus">TSIB_1013</name>
</gene>
<dbReference type="STRING" id="604354.TSIB_1013"/>
<protein>
    <submittedName>
        <fullName evidence="2">Geranylgeranyl hydrogenase</fullName>
    </submittedName>
</protein>
<dbReference type="GeneID" id="8096009"/>
<dbReference type="PANTHER" id="PTHR42685:SF18">
    <property type="entry name" value="DIGERANYLGERANYLGLYCEROPHOSPHOLIPID REDUCTASE"/>
    <property type="match status" value="1"/>
</dbReference>
<dbReference type="InterPro" id="IPR050407">
    <property type="entry name" value="Geranylgeranyl_reductase"/>
</dbReference>
<dbReference type="InterPro" id="IPR036188">
    <property type="entry name" value="FAD/NAD-bd_sf"/>
</dbReference>
<dbReference type="GO" id="GO:0016628">
    <property type="term" value="F:oxidoreductase activity, acting on the CH-CH group of donors, NAD or NADP as acceptor"/>
    <property type="evidence" value="ECO:0007669"/>
    <property type="project" value="InterPro"/>
</dbReference>
<dbReference type="Proteomes" id="UP000009079">
    <property type="component" value="Chromosome"/>
</dbReference>
<dbReference type="RefSeq" id="WP_015849288.1">
    <property type="nucleotide sequence ID" value="NC_012883.1"/>
</dbReference>
<dbReference type="SUPFAM" id="SSF51905">
    <property type="entry name" value="FAD/NAD(P)-binding domain"/>
    <property type="match status" value="1"/>
</dbReference>
<reference evidence="2 3" key="1">
    <citation type="journal article" date="2009" name="Appl. Environ. Microbiol.">
        <title>Metabolic versatility and indigenous origin of the archaeon Thermococcus sibiricus, isolated from a siberian oil reservoir, as revealed by genome analysis.</title>
        <authorList>
            <person name="Mardanov A.V."/>
            <person name="Ravin N.V."/>
            <person name="Svetlitchnyi V.A."/>
            <person name="Beletsky A.V."/>
            <person name="Miroshnichenko M.L."/>
            <person name="Bonch-Osmolovskaya E.A."/>
            <person name="Skryabin K.G."/>
        </authorList>
    </citation>
    <scope>NUCLEOTIDE SEQUENCE [LARGE SCALE GENOMIC DNA]</scope>
    <source>
        <strain evidence="3">DSM 12597 / MM 739</strain>
    </source>
</reference>
<evidence type="ECO:0000313" key="3">
    <source>
        <dbReference type="Proteomes" id="UP000009079"/>
    </source>
</evidence>
<dbReference type="PANTHER" id="PTHR42685">
    <property type="entry name" value="GERANYLGERANYL DIPHOSPHATE REDUCTASE"/>
    <property type="match status" value="1"/>
</dbReference>
<dbReference type="Gene3D" id="3.50.50.60">
    <property type="entry name" value="FAD/NAD(P)-binding domain"/>
    <property type="match status" value="1"/>
</dbReference>
<name>C6A374_THESM</name>
<dbReference type="PRINTS" id="PR00420">
    <property type="entry name" value="RNGMNOXGNASE"/>
</dbReference>
<organism evidence="2 3">
    <name type="scientific">Thermococcus sibiricus (strain DSM 12597 / MM 739)</name>
    <dbReference type="NCBI Taxonomy" id="604354"/>
    <lineage>
        <taxon>Archaea</taxon>
        <taxon>Methanobacteriati</taxon>
        <taxon>Methanobacteriota</taxon>
        <taxon>Thermococci</taxon>
        <taxon>Thermococcales</taxon>
        <taxon>Thermococcaceae</taxon>
        <taxon>Thermococcus</taxon>
    </lineage>
</organism>
<dbReference type="eggNOG" id="arCOG00570">
    <property type="taxonomic scope" value="Archaea"/>
</dbReference>
<dbReference type="KEGG" id="tsi:TSIB_1013"/>
<dbReference type="InterPro" id="IPR011777">
    <property type="entry name" value="Geranylgeranyl_Rdtase_fam"/>
</dbReference>
<keyword evidence="3" id="KW-1185">Reference proteome</keyword>
<feature type="domain" description="FAD-binding" evidence="1">
    <location>
        <begin position="7"/>
        <end position="179"/>
    </location>
</feature>
<accession>C6A374</accession>
<dbReference type="NCBIfam" id="TIGR02032">
    <property type="entry name" value="GG-red-SF"/>
    <property type="match status" value="1"/>
</dbReference>
<dbReference type="EMBL" id="CP001463">
    <property type="protein sequence ID" value="ACS90069.1"/>
    <property type="molecule type" value="Genomic_DNA"/>
</dbReference>